<evidence type="ECO:0000256" key="5">
    <source>
        <dbReference type="ARBA" id="ARBA00022927"/>
    </source>
</evidence>
<evidence type="ECO:0000256" key="2">
    <source>
        <dbReference type="ARBA" id="ARBA00022448"/>
    </source>
</evidence>
<keyword evidence="6 9" id="KW-1133">Transmembrane helix</keyword>
<feature type="transmembrane region" description="Helical" evidence="9">
    <location>
        <begin position="259"/>
        <end position="283"/>
    </location>
</feature>
<dbReference type="PRINTS" id="PR01755">
    <property type="entry name" value="SECFTRNLCASE"/>
</dbReference>
<feature type="domain" description="Protein export membrane protein SecD/SecF C-terminal" evidence="10">
    <location>
        <begin position="107"/>
        <end position="286"/>
    </location>
</feature>
<dbReference type="PANTHER" id="PTHR30081">
    <property type="entry name" value="PROTEIN-EXPORT MEMBRANE PROTEIN SEC"/>
    <property type="match status" value="1"/>
</dbReference>
<dbReference type="InterPro" id="IPR022645">
    <property type="entry name" value="SecD/SecF_bac"/>
</dbReference>
<evidence type="ECO:0000256" key="9">
    <source>
        <dbReference type="HAMAP-Rule" id="MF_01464"/>
    </source>
</evidence>
<dbReference type="Gene3D" id="1.20.1640.10">
    <property type="entry name" value="Multidrug efflux transporter AcrB transmembrane domain"/>
    <property type="match status" value="1"/>
</dbReference>
<dbReference type="InterPro" id="IPR005665">
    <property type="entry name" value="SecF_bac"/>
</dbReference>
<evidence type="ECO:0000256" key="4">
    <source>
        <dbReference type="ARBA" id="ARBA00022692"/>
    </source>
</evidence>
<name>A0ABZ2YCL9_9BACT</name>
<comment type="function">
    <text evidence="9">Part of the Sec protein translocase complex. Interacts with the SecYEG preprotein conducting channel. SecDF uses the proton motive force (PMF) to complete protein translocation after the ATP-dependent function of SecA.</text>
</comment>
<sequence>MKFLKLQSIDFIGHRKVAYGISIFLIVISVLSLGIQKLNYGVDFAGGTLLQYRFSREVSIEEIRDVLAEQGLAKSVIQRFSPQEFVIRTVKLGEEEKKALETSLGEKLGEVQLVRIEEVGPAISLDLRRAGFIAFLGAIAGILVYVSLRFEFRPAVTSVIALIHDGIVVLGLLSLFQREFTAPVLAAILTVLGYSINDSIVLMDRVRENLKLRKKEESFTGLVNRSINEMLSRTINTSLTTLLPVIALLFFGGKMLQDFAFTLFAGIVVGTYSSIFIASSLLVDWEARSPRRR</sequence>
<dbReference type="Pfam" id="PF02355">
    <property type="entry name" value="SecD_SecF_C"/>
    <property type="match status" value="1"/>
</dbReference>
<evidence type="ECO:0000313" key="12">
    <source>
        <dbReference type="Proteomes" id="UP001461341"/>
    </source>
</evidence>
<comment type="subunit">
    <text evidence="9">Forms a complex with SecD. Part of the essential Sec protein translocation apparatus which comprises SecA, SecYEG and auxiliary proteins SecDF. Other proteins may also be involved.</text>
</comment>
<evidence type="ECO:0000256" key="7">
    <source>
        <dbReference type="ARBA" id="ARBA00023010"/>
    </source>
</evidence>
<dbReference type="InterPro" id="IPR055344">
    <property type="entry name" value="SecD_SecF_C_bact"/>
</dbReference>
<comment type="similarity">
    <text evidence="9">Belongs to the SecD/SecF family. SecF subfamily.</text>
</comment>
<feature type="transmembrane region" description="Helical" evidence="9">
    <location>
        <begin position="235"/>
        <end position="253"/>
    </location>
</feature>
<dbReference type="InterPro" id="IPR048634">
    <property type="entry name" value="SecD_SecF_C"/>
</dbReference>
<comment type="subcellular location">
    <subcellularLocation>
        <location evidence="1 9">Cell membrane</location>
        <topology evidence="1 9">Multi-pass membrane protein</topology>
    </subcellularLocation>
</comment>
<dbReference type="HAMAP" id="MF_01464_B">
    <property type="entry name" value="SecF_B"/>
    <property type="match status" value="1"/>
</dbReference>
<keyword evidence="3 9" id="KW-1003">Cell membrane</keyword>
<dbReference type="NCBIfam" id="TIGR00966">
    <property type="entry name" value="transloc_SecF"/>
    <property type="match status" value="1"/>
</dbReference>
<gene>
    <name evidence="9 11" type="primary">secF</name>
    <name evidence="11" type="ORF">QBE54_03135</name>
</gene>
<reference evidence="11 12" key="1">
    <citation type="submission" date="2023-03" db="EMBL/GenBank/DDBJ databases">
        <title>Novel Species.</title>
        <authorList>
            <person name="Ma S."/>
        </authorList>
    </citation>
    <scope>NUCLEOTIDE SEQUENCE [LARGE SCALE GENOMIC DNA]</scope>
    <source>
        <strain evidence="11 12">B11</strain>
    </source>
</reference>
<keyword evidence="5 9" id="KW-0653">Protein transport</keyword>
<dbReference type="PANTHER" id="PTHR30081:SF8">
    <property type="entry name" value="PROTEIN TRANSLOCASE SUBUNIT SECF"/>
    <property type="match status" value="1"/>
</dbReference>
<evidence type="ECO:0000259" key="10">
    <source>
        <dbReference type="Pfam" id="PF02355"/>
    </source>
</evidence>
<keyword evidence="8 9" id="KW-0472">Membrane</keyword>
<accession>A0ABZ2YCL9</accession>
<evidence type="ECO:0000256" key="1">
    <source>
        <dbReference type="ARBA" id="ARBA00004651"/>
    </source>
</evidence>
<evidence type="ECO:0000256" key="6">
    <source>
        <dbReference type="ARBA" id="ARBA00022989"/>
    </source>
</evidence>
<feature type="transmembrane region" description="Helical" evidence="9">
    <location>
        <begin position="130"/>
        <end position="148"/>
    </location>
</feature>
<dbReference type="Proteomes" id="UP001461341">
    <property type="component" value="Chromosome"/>
</dbReference>
<feature type="transmembrane region" description="Helical" evidence="9">
    <location>
        <begin position="155"/>
        <end position="176"/>
    </location>
</feature>
<dbReference type="EMBL" id="CP121689">
    <property type="protein sequence ID" value="WZL76741.1"/>
    <property type="molecule type" value="Genomic_DNA"/>
</dbReference>
<keyword evidence="12" id="KW-1185">Reference proteome</keyword>
<dbReference type="RefSeq" id="WP_369018905.1">
    <property type="nucleotide sequence ID" value="NZ_CP121689.1"/>
</dbReference>
<dbReference type="InterPro" id="IPR022646">
    <property type="entry name" value="SecD/SecF_CS"/>
</dbReference>
<feature type="transmembrane region" description="Helical" evidence="9">
    <location>
        <begin position="182"/>
        <end position="203"/>
    </location>
</feature>
<keyword evidence="7 9" id="KW-0811">Translocation</keyword>
<dbReference type="SUPFAM" id="SSF82866">
    <property type="entry name" value="Multidrug efflux transporter AcrB transmembrane domain"/>
    <property type="match status" value="1"/>
</dbReference>
<evidence type="ECO:0000313" key="11">
    <source>
        <dbReference type="EMBL" id="WZL76741.1"/>
    </source>
</evidence>
<keyword evidence="2 9" id="KW-0813">Transport</keyword>
<keyword evidence="4 9" id="KW-0812">Transmembrane</keyword>
<dbReference type="Pfam" id="PF07549">
    <property type="entry name" value="Sec_GG"/>
    <property type="match status" value="1"/>
</dbReference>
<feature type="transmembrane region" description="Helical" evidence="9">
    <location>
        <begin position="16"/>
        <end position="35"/>
    </location>
</feature>
<protein>
    <recommendedName>
        <fullName evidence="9">Protein-export membrane protein SecF</fullName>
    </recommendedName>
</protein>
<proteinExistence type="inferred from homology"/>
<evidence type="ECO:0000256" key="8">
    <source>
        <dbReference type="ARBA" id="ARBA00023136"/>
    </source>
</evidence>
<dbReference type="InterPro" id="IPR022813">
    <property type="entry name" value="SecD/SecF_arch_bac"/>
</dbReference>
<evidence type="ECO:0000256" key="3">
    <source>
        <dbReference type="ARBA" id="ARBA00022475"/>
    </source>
</evidence>
<organism evidence="11 12">
    <name type="scientific">Thermatribacter velox</name>
    <dbReference type="NCBI Taxonomy" id="3039681"/>
    <lineage>
        <taxon>Bacteria</taxon>
        <taxon>Pseudomonadati</taxon>
        <taxon>Atribacterota</taxon>
        <taxon>Atribacteria</taxon>
        <taxon>Atribacterales</taxon>
        <taxon>Thermatribacteraceae</taxon>
        <taxon>Thermatribacter</taxon>
    </lineage>
</organism>
<dbReference type="Gene3D" id="3.30.70.2040">
    <property type="match status" value="1"/>
</dbReference>
<dbReference type="NCBIfam" id="TIGR00916">
    <property type="entry name" value="2A0604s01"/>
    <property type="match status" value="1"/>
</dbReference>